<feature type="transmembrane region" description="Helical" evidence="7">
    <location>
        <begin position="270"/>
        <end position="292"/>
    </location>
</feature>
<feature type="region of interest" description="Disordered" evidence="6">
    <location>
        <begin position="39"/>
        <end position="59"/>
    </location>
</feature>
<evidence type="ECO:0000256" key="4">
    <source>
        <dbReference type="ARBA" id="ARBA00022989"/>
    </source>
</evidence>
<evidence type="ECO:0000313" key="8">
    <source>
        <dbReference type="EMBL" id="KAL3421726.1"/>
    </source>
</evidence>
<keyword evidence="9" id="KW-1185">Reference proteome</keyword>
<feature type="compositionally biased region" description="Low complexity" evidence="6">
    <location>
        <begin position="39"/>
        <end position="48"/>
    </location>
</feature>
<comment type="similarity">
    <text evidence="2">Belongs to the ADIPOR family.</text>
</comment>
<protein>
    <submittedName>
        <fullName evidence="8">Hemolysin-iii channel protein</fullName>
    </submittedName>
</protein>
<sequence>MDYDSGLEAASIMASSVAPTDVFAGSPYNLDDKTSLSSLSNELDMSSSHRQRNGSATTATMTTTIRVEVDTPFLEKDHAHIYARKPPARDRKPQLLNWDSIPAWHQDNDFILRGYRPISYSWQECVRSWTYMHNESLNIYTHLVPALLFVGAQSSLQTYLSASYPLASTLDRCIFAFFFATAAVCLGLSAAFHTLLNHSQPVSALMLRLDFVGILVLILGKFVSGIYVGFLCEPALKRAYWLMIVTLGSASITVLLSPKYQGSRYRTFRLCTFVATAMSGFIPIMHGVARFGWAQSWIQSGMKYYLLEGLILAVGAIFYSLKAPECYKPGRFDMVGASHQIFHVLVVVAALVHFWGILDAFDYGYHHRFCRVAL</sequence>
<proteinExistence type="inferred from homology"/>
<feature type="transmembrane region" description="Helical" evidence="7">
    <location>
        <begin position="174"/>
        <end position="195"/>
    </location>
</feature>
<feature type="transmembrane region" description="Helical" evidence="7">
    <location>
        <begin position="137"/>
        <end position="154"/>
    </location>
</feature>
<accession>A0ABR4PEH9</accession>
<dbReference type="EMBL" id="JBFCZG010000005">
    <property type="protein sequence ID" value="KAL3421726.1"/>
    <property type="molecule type" value="Genomic_DNA"/>
</dbReference>
<evidence type="ECO:0000256" key="6">
    <source>
        <dbReference type="SAM" id="MobiDB-lite"/>
    </source>
</evidence>
<feature type="transmembrane region" description="Helical" evidence="7">
    <location>
        <begin position="341"/>
        <end position="358"/>
    </location>
</feature>
<dbReference type="Proteomes" id="UP001629113">
    <property type="component" value="Unassembled WGS sequence"/>
</dbReference>
<dbReference type="InterPro" id="IPR004254">
    <property type="entry name" value="AdipoR/HlyIII-related"/>
</dbReference>
<evidence type="ECO:0000313" key="9">
    <source>
        <dbReference type="Proteomes" id="UP001629113"/>
    </source>
</evidence>
<comment type="caution">
    <text evidence="8">The sequence shown here is derived from an EMBL/GenBank/DDBJ whole genome shotgun (WGS) entry which is preliminary data.</text>
</comment>
<evidence type="ECO:0000256" key="5">
    <source>
        <dbReference type="ARBA" id="ARBA00023136"/>
    </source>
</evidence>
<keyword evidence="3 7" id="KW-0812">Transmembrane</keyword>
<evidence type="ECO:0000256" key="2">
    <source>
        <dbReference type="ARBA" id="ARBA00007018"/>
    </source>
</evidence>
<keyword evidence="4 7" id="KW-1133">Transmembrane helix</keyword>
<name>A0ABR4PEH9_9HELO</name>
<dbReference type="Pfam" id="PF03006">
    <property type="entry name" value="HlyIII"/>
    <property type="match status" value="1"/>
</dbReference>
<feature type="transmembrane region" description="Helical" evidence="7">
    <location>
        <begin position="207"/>
        <end position="227"/>
    </location>
</feature>
<comment type="subcellular location">
    <subcellularLocation>
        <location evidence="1">Membrane</location>
        <topology evidence="1">Multi-pass membrane protein</topology>
    </subcellularLocation>
</comment>
<evidence type="ECO:0000256" key="1">
    <source>
        <dbReference type="ARBA" id="ARBA00004141"/>
    </source>
</evidence>
<reference evidence="8 9" key="1">
    <citation type="submission" date="2024-06" db="EMBL/GenBank/DDBJ databases">
        <title>Complete genome of Phlyctema vagabunda strain 19-DSS-EL-015.</title>
        <authorList>
            <person name="Fiorenzani C."/>
        </authorList>
    </citation>
    <scope>NUCLEOTIDE SEQUENCE [LARGE SCALE GENOMIC DNA]</scope>
    <source>
        <strain evidence="8 9">19-DSS-EL-015</strain>
    </source>
</reference>
<evidence type="ECO:0000256" key="7">
    <source>
        <dbReference type="SAM" id="Phobius"/>
    </source>
</evidence>
<evidence type="ECO:0000256" key="3">
    <source>
        <dbReference type="ARBA" id="ARBA00022692"/>
    </source>
</evidence>
<keyword evidence="5 7" id="KW-0472">Membrane</keyword>
<gene>
    <name evidence="8" type="ORF">PVAG01_05882</name>
</gene>
<organism evidence="8 9">
    <name type="scientific">Phlyctema vagabunda</name>
    <dbReference type="NCBI Taxonomy" id="108571"/>
    <lineage>
        <taxon>Eukaryota</taxon>
        <taxon>Fungi</taxon>
        <taxon>Dikarya</taxon>
        <taxon>Ascomycota</taxon>
        <taxon>Pezizomycotina</taxon>
        <taxon>Leotiomycetes</taxon>
        <taxon>Helotiales</taxon>
        <taxon>Dermateaceae</taxon>
        <taxon>Phlyctema</taxon>
    </lineage>
</organism>
<feature type="transmembrane region" description="Helical" evidence="7">
    <location>
        <begin position="239"/>
        <end position="258"/>
    </location>
</feature>
<dbReference type="PANTHER" id="PTHR20855">
    <property type="entry name" value="ADIPOR/PROGESTIN RECEPTOR-RELATED"/>
    <property type="match status" value="1"/>
</dbReference>
<feature type="transmembrane region" description="Helical" evidence="7">
    <location>
        <begin position="304"/>
        <end position="321"/>
    </location>
</feature>
<dbReference type="PANTHER" id="PTHR20855:SF52">
    <property type="entry name" value="ADIPONECTIN RECEPTOR PROTEIN"/>
    <property type="match status" value="1"/>
</dbReference>